<comment type="similarity">
    <text evidence="7">Belongs to the binding-protein-dependent transport system permease family.</text>
</comment>
<evidence type="ECO:0000256" key="2">
    <source>
        <dbReference type="ARBA" id="ARBA00022448"/>
    </source>
</evidence>
<dbReference type="Gene3D" id="1.10.3720.10">
    <property type="entry name" value="MetI-like"/>
    <property type="match status" value="1"/>
</dbReference>
<dbReference type="GO" id="GO:0055085">
    <property type="term" value="P:transmembrane transport"/>
    <property type="evidence" value="ECO:0007669"/>
    <property type="project" value="InterPro"/>
</dbReference>
<comment type="caution">
    <text evidence="9">The sequence shown here is derived from an EMBL/GenBank/DDBJ whole genome shotgun (WGS) entry which is preliminary data.</text>
</comment>
<feature type="transmembrane region" description="Helical" evidence="7">
    <location>
        <begin position="280"/>
        <end position="306"/>
    </location>
</feature>
<dbReference type="Pfam" id="PF00528">
    <property type="entry name" value="BPD_transp_1"/>
    <property type="match status" value="1"/>
</dbReference>
<dbReference type="SUPFAM" id="SSF161098">
    <property type="entry name" value="MetI-like"/>
    <property type="match status" value="1"/>
</dbReference>
<feature type="transmembrane region" description="Helical" evidence="7">
    <location>
        <begin position="180"/>
        <end position="196"/>
    </location>
</feature>
<gene>
    <name evidence="9" type="ORF">F4X14_08335</name>
</gene>
<keyword evidence="5 7" id="KW-1133">Transmembrane helix</keyword>
<dbReference type="PANTHER" id="PTHR43163">
    <property type="entry name" value="DIPEPTIDE TRANSPORT SYSTEM PERMEASE PROTEIN DPPB-RELATED"/>
    <property type="match status" value="1"/>
</dbReference>
<keyword evidence="2 7" id="KW-0813">Transport</keyword>
<evidence type="ECO:0000256" key="3">
    <source>
        <dbReference type="ARBA" id="ARBA00022475"/>
    </source>
</evidence>
<protein>
    <submittedName>
        <fullName evidence="9">ABC transporter permease</fullName>
    </submittedName>
</protein>
<proteinExistence type="inferred from homology"/>
<dbReference type="Pfam" id="PF19300">
    <property type="entry name" value="BPD_transp_1_N"/>
    <property type="match status" value="1"/>
</dbReference>
<dbReference type="GO" id="GO:0005886">
    <property type="term" value="C:plasma membrane"/>
    <property type="evidence" value="ECO:0007669"/>
    <property type="project" value="UniProtKB-SubCell"/>
</dbReference>
<dbReference type="InterPro" id="IPR000515">
    <property type="entry name" value="MetI-like"/>
</dbReference>
<dbReference type="InterPro" id="IPR045621">
    <property type="entry name" value="BPD_transp_1_N"/>
</dbReference>
<evidence type="ECO:0000259" key="8">
    <source>
        <dbReference type="PROSITE" id="PS50928"/>
    </source>
</evidence>
<sequence length="312" mass="34703">MLKYLIMRVLGIIPLLLVVLVIIFTLGHMAPGDPIEMMYESMETVVATEEMVERARARLGLDQPLHVQFIRYVRNVLRGDLGDSIVRSRPVLGMILKVFPISAQVGLLAFVVLVVTGIPLGVLAAVKQNTAVDYFIVGGSLFLRTVPVYVLAPLLFIILVLRLDVMNVPYGWKGITHPNVIMPTLMLILFPLAVVVRQMRVGILEVAENDYVRTARAKGLRERQVILRHVMRNAITPVVTSLGLIVTGLITGSVFVEQIFGIPGYGNLFVTSLIQRDYPLMMGCTLFGAFLIMMSNLIVDFVYPFLDPRVTL</sequence>
<feature type="domain" description="ABC transmembrane type-1" evidence="8">
    <location>
        <begin position="99"/>
        <end position="303"/>
    </location>
</feature>
<dbReference type="EMBL" id="VXMH01000037">
    <property type="protein sequence ID" value="MYC94966.1"/>
    <property type="molecule type" value="Genomic_DNA"/>
</dbReference>
<dbReference type="CDD" id="cd06261">
    <property type="entry name" value="TM_PBP2"/>
    <property type="match status" value="1"/>
</dbReference>
<accession>A0A6B1D5R2</accession>
<evidence type="ECO:0000256" key="6">
    <source>
        <dbReference type="ARBA" id="ARBA00023136"/>
    </source>
</evidence>
<dbReference type="AlphaFoldDB" id="A0A6B1D5R2"/>
<evidence type="ECO:0000256" key="5">
    <source>
        <dbReference type="ARBA" id="ARBA00022989"/>
    </source>
</evidence>
<evidence type="ECO:0000256" key="7">
    <source>
        <dbReference type="RuleBase" id="RU363032"/>
    </source>
</evidence>
<feature type="transmembrane region" description="Helical" evidence="7">
    <location>
        <begin position="238"/>
        <end position="260"/>
    </location>
</feature>
<evidence type="ECO:0000313" key="9">
    <source>
        <dbReference type="EMBL" id="MYC94966.1"/>
    </source>
</evidence>
<reference evidence="9" key="1">
    <citation type="submission" date="2019-09" db="EMBL/GenBank/DDBJ databases">
        <title>Characterisation of the sponge microbiome using genome-centric metagenomics.</title>
        <authorList>
            <person name="Engelberts J.P."/>
            <person name="Robbins S.J."/>
            <person name="De Goeij J.M."/>
            <person name="Aranda M."/>
            <person name="Bell S.C."/>
            <person name="Webster N.S."/>
        </authorList>
    </citation>
    <scope>NUCLEOTIDE SEQUENCE</scope>
    <source>
        <strain evidence="9">SB0661_bin_32</strain>
    </source>
</reference>
<dbReference type="InterPro" id="IPR035906">
    <property type="entry name" value="MetI-like_sf"/>
</dbReference>
<comment type="subcellular location">
    <subcellularLocation>
        <location evidence="1 7">Cell membrane</location>
        <topology evidence="1 7">Multi-pass membrane protein</topology>
    </subcellularLocation>
</comment>
<feature type="transmembrane region" description="Helical" evidence="7">
    <location>
        <begin position="134"/>
        <end position="160"/>
    </location>
</feature>
<dbReference type="PROSITE" id="PS50928">
    <property type="entry name" value="ABC_TM1"/>
    <property type="match status" value="1"/>
</dbReference>
<dbReference type="PANTHER" id="PTHR43163:SF6">
    <property type="entry name" value="DIPEPTIDE TRANSPORT SYSTEM PERMEASE PROTEIN DPPB-RELATED"/>
    <property type="match status" value="1"/>
</dbReference>
<keyword evidence="6 7" id="KW-0472">Membrane</keyword>
<feature type="transmembrane region" description="Helical" evidence="7">
    <location>
        <begin position="12"/>
        <end position="30"/>
    </location>
</feature>
<keyword evidence="3" id="KW-1003">Cell membrane</keyword>
<organism evidence="9">
    <name type="scientific">Caldilineaceae bacterium SB0661_bin_32</name>
    <dbReference type="NCBI Taxonomy" id="2605255"/>
    <lineage>
        <taxon>Bacteria</taxon>
        <taxon>Bacillati</taxon>
        <taxon>Chloroflexota</taxon>
        <taxon>Caldilineae</taxon>
        <taxon>Caldilineales</taxon>
        <taxon>Caldilineaceae</taxon>
    </lineage>
</organism>
<evidence type="ECO:0000256" key="4">
    <source>
        <dbReference type="ARBA" id="ARBA00022692"/>
    </source>
</evidence>
<feature type="transmembrane region" description="Helical" evidence="7">
    <location>
        <begin position="101"/>
        <end position="122"/>
    </location>
</feature>
<evidence type="ECO:0000256" key="1">
    <source>
        <dbReference type="ARBA" id="ARBA00004651"/>
    </source>
</evidence>
<name>A0A6B1D5R2_9CHLR</name>
<keyword evidence="4 7" id="KW-0812">Transmembrane</keyword>